<reference evidence="1" key="1">
    <citation type="journal article" date="2013" name="Environ. Microbiol.">
        <title>Microbiota from the distal guts of lean and obese adolescents exhibit partial functional redundancy besides clear differences in community structure.</title>
        <authorList>
            <person name="Ferrer M."/>
            <person name="Ruiz A."/>
            <person name="Lanza F."/>
            <person name="Haange S.B."/>
            <person name="Oberbach A."/>
            <person name="Till H."/>
            <person name="Bargiela R."/>
            <person name="Campoy C."/>
            <person name="Segura M.T."/>
            <person name="Richter M."/>
            <person name="von Bergen M."/>
            <person name="Seifert J."/>
            <person name="Suarez A."/>
        </authorList>
    </citation>
    <scope>NUCLEOTIDE SEQUENCE</scope>
</reference>
<name>K1UHS3_9ZZZZ</name>
<sequence length="79" mass="8789">MMNPMQLMQMIRGGGNPQQAIINMMKRQAGNNPVIDNAINMMEKGDNAGIEKLARNLCQEKGINPDDMLSQVKNQFGIK</sequence>
<protein>
    <submittedName>
        <fullName evidence="1">Uncharacterized protein</fullName>
    </submittedName>
</protein>
<evidence type="ECO:0000313" key="1">
    <source>
        <dbReference type="EMBL" id="EKC79534.1"/>
    </source>
</evidence>
<accession>K1UHS3</accession>
<dbReference type="EMBL" id="AJWY01001617">
    <property type="protein sequence ID" value="EKC79534.1"/>
    <property type="molecule type" value="Genomic_DNA"/>
</dbReference>
<dbReference type="AlphaFoldDB" id="K1UHS3"/>
<proteinExistence type="predicted"/>
<gene>
    <name evidence="1" type="ORF">LEA_02338</name>
</gene>
<organism evidence="1">
    <name type="scientific">human gut metagenome</name>
    <dbReference type="NCBI Taxonomy" id="408170"/>
    <lineage>
        <taxon>unclassified sequences</taxon>
        <taxon>metagenomes</taxon>
        <taxon>organismal metagenomes</taxon>
    </lineage>
</organism>
<comment type="caution">
    <text evidence="1">The sequence shown here is derived from an EMBL/GenBank/DDBJ whole genome shotgun (WGS) entry which is preliminary data.</text>
</comment>